<keyword evidence="2" id="KW-0449">Lipoprotein</keyword>
<protein>
    <submittedName>
        <fullName evidence="2">Outer membrane murein-binding lipoprotein Lpp</fullName>
    </submittedName>
</protein>
<keyword evidence="1" id="KW-0175">Coiled coil</keyword>
<dbReference type="EMBL" id="JACHND010000001">
    <property type="protein sequence ID" value="MBB4703095.1"/>
    <property type="molecule type" value="Genomic_DNA"/>
</dbReference>
<dbReference type="AlphaFoldDB" id="A0A7W7DA71"/>
<sequence>MPRAGPGRVRLFAVLFLLTFVLAAVGGVVAGMKITALRDEARAQADRLQSLQSQVSTVGKETDQLRRERDAAKKDIAALEKEAGTSLKDVTQIFRDGLRLSGKDLLEADVPEGGLNVPLRQTSCVSDFDNWTCSDFTTISAKVEPCDGAQRCLTQTWVTGPAPLSQGTEAPAWSWSATGAPAGVQFTCAGEDVSDEMTWRFTMEPLAAAFDAGDRRWRITEYSAEFHLETSGASGCPAFATTWTIADGLVP</sequence>
<dbReference type="Proteomes" id="UP000542210">
    <property type="component" value="Unassembled WGS sequence"/>
</dbReference>
<keyword evidence="3" id="KW-1185">Reference proteome</keyword>
<comment type="caution">
    <text evidence="2">The sequence shown here is derived from an EMBL/GenBank/DDBJ whole genome shotgun (WGS) entry which is preliminary data.</text>
</comment>
<reference evidence="2 3" key="1">
    <citation type="submission" date="2020-08" db="EMBL/GenBank/DDBJ databases">
        <title>Sequencing the genomes of 1000 actinobacteria strains.</title>
        <authorList>
            <person name="Klenk H.-P."/>
        </authorList>
    </citation>
    <scope>NUCLEOTIDE SEQUENCE [LARGE SCALE GENOMIC DNA]</scope>
    <source>
        <strain evidence="2 3">DSM 45784</strain>
    </source>
</reference>
<evidence type="ECO:0000256" key="1">
    <source>
        <dbReference type="SAM" id="Coils"/>
    </source>
</evidence>
<feature type="coiled-coil region" evidence="1">
    <location>
        <begin position="34"/>
        <end position="82"/>
    </location>
</feature>
<accession>A0A7W7DA71</accession>
<gene>
    <name evidence="2" type="ORF">BJ982_004639</name>
</gene>
<name>A0A7W7DA71_9ACTN</name>
<organism evidence="2 3">
    <name type="scientific">Sphaerisporangium siamense</name>
    <dbReference type="NCBI Taxonomy" id="795645"/>
    <lineage>
        <taxon>Bacteria</taxon>
        <taxon>Bacillati</taxon>
        <taxon>Actinomycetota</taxon>
        <taxon>Actinomycetes</taxon>
        <taxon>Streptosporangiales</taxon>
        <taxon>Streptosporangiaceae</taxon>
        <taxon>Sphaerisporangium</taxon>
    </lineage>
</organism>
<evidence type="ECO:0000313" key="3">
    <source>
        <dbReference type="Proteomes" id="UP000542210"/>
    </source>
</evidence>
<evidence type="ECO:0000313" key="2">
    <source>
        <dbReference type="EMBL" id="MBB4703095.1"/>
    </source>
</evidence>
<proteinExistence type="predicted"/>
<dbReference type="RefSeq" id="WP_184883303.1">
    <property type="nucleotide sequence ID" value="NZ_BOOV01000004.1"/>
</dbReference>